<evidence type="ECO:0000313" key="6">
    <source>
        <dbReference type="Proteomes" id="UP000661012"/>
    </source>
</evidence>
<protein>
    <submittedName>
        <fullName evidence="4">Phosphatase</fullName>
    </submittedName>
    <submittedName>
        <fullName evidence="3">Sulfatase-like hydrolase/transferase</fullName>
    </submittedName>
</protein>
<dbReference type="AlphaFoldDB" id="A0A3S7RZB7"/>
<feature type="chain" id="PRO_5030083771" evidence="1">
    <location>
        <begin position="35"/>
        <end position="620"/>
    </location>
</feature>
<reference evidence="3 6" key="2">
    <citation type="journal article" date="2020" name="FEMS Microbiol. Ecol.">
        <title>Temporal dynamics of bacterial communities during seed development and maturation.</title>
        <authorList>
            <person name="Chesneau G."/>
            <person name="Torres-Cortes G."/>
            <person name="Briand M."/>
            <person name="Darrasse A."/>
            <person name="Preveaux A."/>
            <person name="Marais C."/>
            <person name="Jacques M.A."/>
            <person name="Shade A."/>
            <person name="Barret M."/>
        </authorList>
    </citation>
    <scope>NUCLEOTIDE SEQUENCE [LARGE SCALE GENOMIC DNA]</scope>
    <source>
        <strain evidence="3 6">CFBP13732</strain>
    </source>
</reference>
<evidence type="ECO:0000256" key="1">
    <source>
        <dbReference type="SAM" id="SignalP"/>
    </source>
</evidence>
<reference evidence="4 5" key="1">
    <citation type="journal article" date="2019" name="Sci. Rep.">
        <title>Differences in resource use lead to coexistence of seed-transmitted microbial populations.</title>
        <authorList>
            <person name="Torres-Cortes G."/>
            <person name="Garcia B.J."/>
            <person name="Compant S."/>
            <person name="Rezki S."/>
            <person name="Jones P."/>
            <person name="Preveaux A."/>
            <person name="Briand M."/>
            <person name="Roulet A."/>
            <person name="Bouchez O."/>
            <person name="Jacobson D."/>
            <person name="Barret M."/>
        </authorList>
    </citation>
    <scope>NUCLEOTIDE SEQUENCE [LARGE SCALE GENOMIC DNA]</scope>
    <source>
        <strain evidence="4 5">CFBP13511</strain>
    </source>
</reference>
<dbReference type="GO" id="GO:0004065">
    <property type="term" value="F:arylsulfatase activity"/>
    <property type="evidence" value="ECO:0007669"/>
    <property type="project" value="TreeGrafter"/>
</dbReference>
<dbReference type="Proteomes" id="UP000306393">
    <property type="component" value="Unassembled WGS sequence"/>
</dbReference>
<feature type="domain" description="Sulfatase N-terminal" evidence="2">
    <location>
        <begin position="61"/>
        <end position="430"/>
    </location>
</feature>
<evidence type="ECO:0000313" key="3">
    <source>
        <dbReference type="EMBL" id="MBD8106880.1"/>
    </source>
</evidence>
<dbReference type="InterPro" id="IPR000917">
    <property type="entry name" value="Sulfatase_N"/>
</dbReference>
<dbReference type="Proteomes" id="UP000661012">
    <property type="component" value="Unassembled WGS sequence"/>
</dbReference>
<organism evidence="4 5">
    <name type="scientific">Erwinia persicina</name>
    <dbReference type="NCBI Taxonomy" id="55211"/>
    <lineage>
        <taxon>Bacteria</taxon>
        <taxon>Pseudomonadati</taxon>
        <taxon>Pseudomonadota</taxon>
        <taxon>Gammaproteobacteria</taxon>
        <taxon>Enterobacterales</taxon>
        <taxon>Erwiniaceae</taxon>
        <taxon>Erwinia</taxon>
    </lineage>
</organism>
<evidence type="ECO:0000313" key="4">
    <source>
        <dbReference type="EMBL" id="TKJ91925.1"/>
    </source>
</evidence>
<proteinExistence type="predicted"/>
<dbReference type="GO" id="GO:0015024">
    <property type="term" value="F:glucuronate-2-sulfatase activity"/>
    <property type="evidence" value="ECO:0007669"/>
    <property type="project" value="TreeGrafter"/>
</dbReference>
<dbReference type="PANTHER" id="PTHR46615:SF1">
    <property type="entry name" value="ARYLSULFATASE K"/>
    <property type="match status" value="1"/>
</dbReference>
<dbReference type="PROSITE" id="PS51318">
    <property type="entry name" value="TAT"/>
    <property type="match status" value="1"/>
</dbReference>
<comment type="caution">
    <text evidence="4">The sequence shown here is derived from an EMBL/GenBank/DDBJ whole genome shotgun (WGS) entry which is preliminary data.</text>
</comment>
<dbReference type="Pfam" id="PF00884">
    <property type="entry name" value="Sulfatase"/>
    <property type="match status" value="1"/>
</dbReference>
<dbReference type="InterPro" id="IPR051849">
    <property type="entry name" value="GAG-degrading_sulfatase"/>
</dbReference>
<gene>
    <name evidence="4" type="ORF">EpCFBP13511_08305</name>
    <name evidence="3" type="ORF">IFT93_10680</name>
</gene>
<name>A0A3S7RZB7_9GAMM</name>
<dbReference type="OrthoDB" id="9803751at2"/>
<dbReference type="RefSeq" id="WP_118663249.1">
    <property type="nucleotide sequence ID" value="NZ_CP022725.1"/>
</dbReference>
<accession>A0A3S7RZB7</accession>
<keyword evidence="1" id="KW-0732">Signal</keyword>
<dbReference type="EMBL" id="JACYNN010000006">
    <property type="protein sequence ID" value="MBD8106880.1"/>
    <property type="molecule type" value="Genomic_DNA"/>
</dbReference>
<dbReference type="InterPro" id="IPR017850">
    <property type="entry name" value="Alkaline_phosphatase_core_sf"/>
</dbReference>
<dbReference type="KEGG" id="epe:CI789_00045"/>
<dbReference type="EMBL" id="QGAC01000006">
    <property type="protein sequence ID" value="TKJ91925.1"/>
    <property type="molecule type" value="Genomic_DNA"/>
</dbReference>
<dbReference type="InterPro" id="IPR006311">
    <property type="entry name" value="TAT_signal"/>
</dbReference>
<dbReference type="CDD" id="cd16035">
    <property type="entry name" value="sulfatase_like"/>
    <property type="match status" value="1"/>
</dbReference>
<dbReference type="PANTHER" id="PTHR46615">
    <property type="entry name" value="ARYLSULFATASE K"/>
    <property type="match status" value="1"/>
</dbReference>
<evidence type="ECO:0000259" key="2">
    <source>
        <dbReference type="Pfam" id="PF00884"/>
    </source>
</evidence>
<dbReference type="SUPFAM" id="SSF53649">
    <property type="entry name" value="Alkaline phosphatase-like"/>
    <property type="match status" value="1"/>
</dbReference>
<evidence type="ECO:0000313" key="5">
    <source>
        <dbReference type="Proteomes" id="UP000306393"/>
    </source>
</evidence>
<dbReference type="STRING" id="1219360.GCA_001571305_01849"/>
<dbReference type="Gene3D" id="3.40.720.10">
    <property type="entry name" value="Alkaline Phosphatase, subunit A"/>
    <property type="match status" value="1"/>
</dbReference>
<sequence>MAVHKPDKSGISRRTLLKGAGVLASSQLLPSALAADTTNAPLPHPTSPPPRAPLQLPEGYNILFVTSDQERYFDHYPFPVPGRERLMNTGTTFTRHYINSCVCTSSRSVMYTGLHMPQTRMFDNAGMPWMPWSLDPQLGTLATLIKSLGYYAAYKGKWHLSTLMEHSLKNVPSGNIDDIDHAPLHQQMQKYGFEDYSGIGDLIGLHKGGYVYDSLTTAQAISWLRGKGRNMADAQQPWLLAVNLVNPHDVMFIDTDAPGEKVQWHQALNENQPMSPSQPPENVLYAARWDKSPLPESRHQPFDQPGRPAAQWDYQQARAILVGQFPDEDRRWKKLRDYYFNCIRDHDSHLVRLLDELDALGLREKTIVVFTSDHGEMQGYHQMHGKGTCVYNQQVHVPMIISHPDYPGGKRCQALTSHLDLVPTLLGLTGRPLAQRTSLLHDRKGVDFSPLIRQPEQAGLHQIRDATLYCYDMMLYIDREYLRKIFRLRDDKAMTPDEKHLAMNALSPDYRRRTGIRMIFDGRYKFARYFSLRQHNVPQTWEQLLALNDLELYDLENDPQENNNLARDPQTSRALIMALNQKLNTRYQQEIGTDDGHFLPQEGTAGWDLDAAQLANIVRD</sequence>
<keyword evidence="6" id="KW-1185">Reference proteome</keyword>
<feature type="signal peptide" evidence="1">
    <location>
        <begin position="1"/>
        <end position="34"/>
    </location>
</feature>